<dbReference type="EMBL" id="CP046161">
    <property type="protein sequence ID" value="QKO29615.1"/>
    <property type="molecule type" value="Genomic_DNA"/>
</dbReference>
<evidence type="ECO:0000313" key="1">
    <source>
        <dbReference type="EMBL" id="QKN23750.1"/>
    </source>
</evidence>
<dbReference type="Pfam" id="PF20092">
    <property type="entry name" value="DUF6483"/>
    <property type="match status" value="1"/>
</dbReference>
<organism evidence="1 3">
    <name type="scientific">Caproicibacterium lactatifermentans</name>
    <dbReference type="NCBI Taxonomy" id="2666138"/>
    <lineage>
        <taxon>Bacteria</taxon>
        <taxon>Bacillati</taxon>
        <taxon>Bacillota</taxon>
        <taxon>Clostridia</taxon>
        <taxon>Eubacteriales</taxon>
        <taxon>Oscillospiraceae</taxon>
        <taxon>Caproicibacterium</taxon>
    </lineage>
</organism>
<keyword evidence="4" id="KW-1185">Reference proteome</keyword>
<gene>
    <name evidence="1" type="ORF">GJQ69_04205</name>
    <name evidence="2" type="ORF">GKP14_00375</name>
</gene>
<evidence type="ECO:0000313" key="4">
    <source>
        <dbReference type="Proteomes" id="UP000509623"/>
    </source>
</evidence>
<sequence length="121" mass="14459">MLENDWEEKQIDVDAKLLAKIIFNKETPNYLPLEHERDKNVNALYAELKTLWQQNRLNEAEDLLYEKMDTRNYRYLEMGIDFYMKLNQKTDAELDAADFERSEIADGMKELVHRFNITLPA</sequence>
<accession>A0A859DPM4</accession>
<reference evidence="2" key="2">
    <citation type="journal article" date="2021" name="Appl. Environ. Microbiol.">
        <title>Adaptability of a Caproate-Producing Bacterium Contributes to Its Dominance in an Anaerobic Fermentation System.</title>
        <authorList>
            <person name="Wang H."/>
            <person name="Gu Y."/>
            <person name="Zhou W."/>
            <person name="Zhao D."/>
            <person name="Qiao Z."/>
            <person name="Zheng J."/>
            <person name="Gao J."/>
            <person name="Chen X."/>
            <person name="Ren C."/>
            <person name="Xu Y."/>
        </authorList>
    </citation>
    <scope>NUCLEOTIDE SEQUENCE</scope>
    <source>
        <strain evidence="2">JNU-WLY1368</strain>
    </source>
</reference>
<protein>
    <submittedName>
        <fullName evidence="1">Uncharacterized protein</fullName>
    </submittedName>
</protein>
<dbReference type="InterPro" id="IPR045507">
    <property type="entry name" value="DUF6483"/>
</dbReference>
<reference evidence="3 4" key="1">
    <citation type="submission" date="2019-11" db="EMBL/GenBank/DDBJ databases">
        <authorList>
            <person name="Ren C."/>
            <person name="Wang H."/>
            <person name="Xu Y."/>
        </authorList>
    </citation>
    <scope>NUCLEOTIDE SEQUENCE [LARGE SCALE GENOMIC DNA]</scope>
    <source>
        <strain evidence="4">JNU-WLY1368</strain>
        <strain evidence="1 3">LBM 19010</strain>
    </source>
</reference>
<name>A0A859DPM4_9FIRM</name>
<evidence type="ECO:0000313" key="3">
    <source>
        <dbReference type="Proteomes" id="UP000501316"/>
    </source>
</evidence>
<dbReference type="RefSeq" id="WP_086035921.1">
    <property type="nucleotide sequence ID" value="NZ_CP046051.1"/>
</dbReference>
<reference evidence="2" key="3">
    <citation type="journal article" date="2022" name="Int. J. Syst. Evol. Microbiol.">
        <title>Caproicibacterium lactatifermentans sp. nov., isolated from pit clay used for the production of Chinese strong aroma-type liquor.</title>
        <authorList>
            <person name="Wang H."/>
            <person name="Gu Y."/>
            <person name="Zhao D."/>
            <person name="Qiao Z."/>
            <person name="Zheng J."/>
            <person name="Gao J."/>
            <person name="Ren C."/>
            <person name="Xu Y."/>
        </authorList>
    </citation>
    <scope>NUCLEOTIDE SEQUENCE</scope>
    <source>
        <strain evidence="2">JNU-WLY1368</strain>
    </source>
</reference>
<proteinExistence type="predicted"/>
<dbReference type="Proteomes" id="UP000509623">
    <property type="component" value="Chromosome"/>
</dbReference>
<dbReference type="AlphaFoldDB" id="A0A859DPM4"/>
<dbReference type="Proteomes" id="UP000501316">
    <property type="component" value="Chromosome"/>
</dbReference>
<evidence type="ECO:0000313" key="2">
    <source>
        <dbReference type="EMBL" id="QKO29615.1"/>
    </source>
</evidence>
<dbReference type="KEGG" id="clf:GJQ69_04205"/>
<dbReference type="EMBL" id="CP046051">
    <property type="protein sequence ID" value="QKN23750.1"/>
    <property type="molecule type" value="Genomic_DNA"/>
</dbReference>